<comment type="caution">
    <text evidence="1">The sequence shown here is derived from an EMBL/GenBank/DDBJ whole genome shotgun (WGS) entry which is preliminary data.</text>
</comment>
<organism evidence="1">
    <name type="scientific">hydrocarbon metagenome</name>
    <dbReference type="NCBI Taxonomy" id="938273"/>
    <lineage>
        <taxon>unclassified sequences</taxon>
        <taxon>metagenomes</taxon>
        <taxon>ecological metagenomes</taxon>
    </lineage>
</organism>
<name>A0A0W8FXN9_9ZZZZ</name>
<dbReference type="Pfam" id="PF20181">
    <property type="entry name" value="DUF6544"/>
    <property type="match status" value="1"/>
</dbReference>
<reference evidence="1" key="1">
    <citation type="journal article" date="2015" name="Proc. Natl. Acad. Sci. U.S.A.">
        <title>Networks of energetic and metabolic interactions define dynamics in microbial communities.</title>
        <authorList>
            <person name="Embree M."/>
            <person name="Liu J.K."/>
            <person name="Al-Bassam M.M."/>
            <person name="Zengler K."/>
        </authorList>
    </citation>
    <scope>NUCLEOTIDE SEQUENCE</scope>
</reference>
<dbReference type="EMBL" id="LNQE01000642">
    <property type="protein sequence ID" value="KUG25610.1"/>
    <property type="molecule type" value="Genomic_DNA"/>
</dbReference>
<accession>A0A0W8FXN9</accession>
<dbReference type="AlphaFoldDB" id="A0A0W8FXN9"/>
<dbReference type="InterPro" id="IPR046674">
    <property type="entry name" value="DUF6544"/>
</dbReference>
<proteinExistence type="predicted"/>
<evidence type="ECO:0000313" key="1">
    <source>
        <dbReference type="EMBL" id="KUG25610.1"/>
    </source>
</evidence>
<sequence length="243" mass="27864">MENPVEKFSFSEIDTLPQPVQEYFRFALKEGITKPRFVRIKQTGLFKPNLETDFKTLTAEHYALTTSPGFIWSGDISFAKVIWVKGIDTYFNKTGSLLIKFMSGITISKETGKEIAQAQLVRWLFECFWYPTALLPSDNIKWSPVDSTSAQLNFVHHDVEIAAVVHFNEDGSAYKLTSQRYMTTTAGPKLTGYTGYFSDYKEVNGIMIPLHGEIEWNLDTGDFLYGKFDMEKIDFDIFNTFDE</sequence>
<gene>
    <name evidence="1" type="ORF">ASZ90_004569</name>
</gene>
<protein>
    <submittedName>
        <fullName evidence="1">Uncharacterized protein</fullName>
    </submittedName>
</protein>